<evidence type="ECO:0000313" key="5">
    <source>
        <dbReference type="EMBL" id="KFG27211.1"/>
    </source>
</evidence>
<dbReference type="HOGENOM" id="CLU_004563_0_0_1"/>
<dbReference type="GO" id="GO:0000932">
    <property type="term" value="C:P-body"/>
    <property type="evidence" value="ECO:0007669"/>
    <property type="project" value="TreeGrafter"/>
</dbReference>
<dbReference type="Pfam" id="PF12842">
    <property type="entry name" value="DUF3819"/>
    <property type="match status" value="1"/>
</dbReference>
<dbReference type="Proteomes" id="UP000054524">
    <property type="component" value="Unassembled WGS sequence"/>
</dbReference>
<feature type="domain" description="CCR4-NOT transcription complex subunit 1-like NOT1 connector" evidence="4">
    <location>
        <begin position="1032"/>
        <end position="1162"/>
    </location>
</feature>
<proteinExistence type="predicted"/>
<dbReference type="InterPro" id="IPR024557">
    <property type="entry name" value="CNOT1_dom_4"/>
</dbReference>
<dbReference type="GeneID" id="77675261"/>
<reference evidence="5 6" key="1">
    <citation type="journal article" date="2014" name="Genome Announc.">
        <title>Genome Sequence of the Microsporidian Species Nematocida sp1 Strain ERTm6 (ATCC PRA-372).</title>
        <authorList>
            <person name="Bakowski M.A."/>
            <person name="Priest M."/>
            <person name="Young S."/>
            <person name="Cuomo C.A."/>
            <person name="Troemel E.R."/>
        </authorList>
    </citation>
    <scope>NUCLEOTIDE SEQUENCE [LARGE SCALE GENOMIC DNA]</scope>
    <source>
        <strain evidence="5 6">ERTm6</strain>
    </source>
</reference>
<dbReference type="InterPro" id="IPR055454">
    <property type="entry name" value="CNOT1-like_NOT1_connector"/>
</dbReference>
<dbReference type="GO" id="GO:0000288">
    <property type="term" value="P:nuclear-transcribed mRNA catabolic process, deadenylation-dependent decay"/>
    <property type="evidence" value="ECO:0007669"/>
    <property type="project" value="TreeGrafter"/>
</dbReference>
<organism evidence="5 6">
    <name type="scientific">Nematocida ausubeli (strain ATCC PRA-371 / ERTm2)</name>
    <name type="common">Nematode killer fungus</name>
    <dbReference type="NCBI Taxonomy" id="1913371"/>
    <lineage>
        <taxon>Eukaryota</taxon>
        <taxon>Fungi</taxon>
        <taxon>Fungi incertae sedis</taxon>
        <taxon>Microsporidia</taxon>
        <taxon>Nematocida</taxon>
    </lineage>
</organism>
<dbReference type="Gene3D" id="1.25.40.180">
    <property type="match status" value="1"/>
</dbReference>
<comment type="caution">
    <text evidence="5">The sequence shown here is derived from an EMBL/GenBank/DDBJ whole genome shotgun (WGS) entry which is preliminary data.</text>
</comment>
<dbReference type="Pfam" id="PF25097">
    <property type="entry name" value="ARM_Cnot1"/>
    <property type="match status" value="1"/>
</dbReference>
<dbReference type="PANTHER" id="PTHR13162">
    <property type="entry name" value="CCR4-NOT TRANSCRIPTION COMPLEX"/>
    <property type="match status" value="1"/>
</dbReference>
<dbReference type="GO" id="GO:0017148">
    <property type="term" value="P:negative regulation of translation"/>
    <property type="evidence" value="ECO:0007669"/>
    <property type="project" value="InterPro"/>
</dbReference>
<dbReference type="InterPro" id="IPR032193">
    <property type="entry name" value="CNOT1_TTP_bind"/>
</dbReference>
<dbReference type="InterPro" id="IPR040398">
    <property type="entry name" value="Not1"/>
</dbReference>
<dbReference type="InterPro" id="IPR038535">
    <property type="entry name" value="CNOT1_TTP_bind_sf"/>
</dbReference>
<sequence>MWKEQSKCPHERDRAFSNSLAVGKKELFDRLKDVLRKDQREKDAFVGDVLRQENPKEVFLQIDCCDFLIVSKAEAQSYFELWRKVTSDIYPFKRMFKRWQHTKAQALFLHHVLSLPPELVQLHRGDTSSLIDRHKETYEYTPSVKEMAISNYNAEELFALLSEIDIEDGLAILSYGVSTVPELICFGLLKNTQKYERLFLDTFAHCLIMSERSKVILRKIFDRKPKLTLLTMEKLQASSFSLEECLMACLECKILPYLIRELDPLEFSLDMILVAITMDMIDLSVILCMQSNDEFINSFIHHIIFRYGKGSTKGISITPLTVDIIISTCITLEGLSKGLQKSTVMLLGKLKSALIPEIRTCLVKRTSLKQQASEFLHNAISGRTINSDAIVYMTQISSNKSSYDVELFEHILCEMDQKYNVLERLGIHEVLSMSLFYGRMIKYEILPGKRTKAAMRKIALFLREDPCSNSFKFALKCLETFGDILEKYPFYAQEYSRMPQVYAANKSLYTFIRGHLSIQELTSKNELDGSLPFADLISGALGKIEANPSWQKFFNMLTLSNMQSVIEGIQAQQPQEIDIAKYLITKRVFRETNHLKVYIQFILDYSDTLYLRVREMFFLILRVYADRHTEVDRTDKAPSLRIIGTYLGMLMFTDRVPIVCSQFSVKEYLVDSAGKEYIYSAVVFVCKYIEECLSSRIFGKKSPYVASILRVLSEIHFLAEGSDLISLEIEICFSKIEIPIEDIYPDISVQEKRLGAKRKASGIATYIELEGIRSMLAHISIMGLDLAIRDVPYLIVDKIFSICSRASSEAVKKDFPGRPDLAVRAYTNMVYALTSALACSSTAGPIKASAVNNIAHFMRLAGMEDTMSNEKIAHIVDKNLGICLGIVEYIARERVKMGIGLKIEELIEEVSHLPIKPVPIHNIDLYNTKVYTKPSYIIADDIQTITIGEYHEICAYLTSINYKNRENAEALGPFTSSSAQKKWVDTQKILQEIEKNSEEVVKPKLAIELLESLHAIISFVSSGANEMACLFFCQNIIGSIFMLSNQWAQKVCIQAVYRICKLSYSSMREVSSWLIYAEDERKFNPKVIAQMLDHKIMNVLEYDLYLGSTLMRNTQRVKFAAELLRLCILSEVPVGNPFDYICIIEAVSKTSKGTSDDRTKGLLKEIASKIFLIRKDSSDKKLFEMWTDVYFCKVLGSERSSALKEIIASIEERTSTQASLQEFIKCSFSAALESYLRARKECSPIKYLKIESLAVLVSTLATTRELFSECLCILTDIFLDGVDIQYYQMQTLFTRILQVILEKISVDQEDIIFDFLRIMRPTSCGFFLSGFIEIVFSEYIIRNMFLRNAFRGVAIIEWICQALQVIEPSPYLDGIVYACAAFVLQLKRYAPNFYSHYSYLALLMVPISPSMVLLRNVWSLHRHPSYMELLVQHKHLIVNKEYYAILVKVNEALQDKSPNVFSITTNEELLSHVLVDSLTNHADSSKVYHEIILSLFSQPGKISYKEHILARLLEKSCAPPPKPLFVRKTLDALLNAQTYMESLGEIVRRDKEILSKLIVRVSTILATDTVLN</sequence>
<evidence type="ECO:0000259" key="3">
    <source>
        <dbReference type="Pfam" id="PF16417"/>
    </source>
</evidence>
<accession>A0A086J4Z3</accession>
<keyword evidence="6" id="KW-1185">Reference proteome</keyword>
<dbReference type="PANTHER" id="PTHR13162:SF8">
    <property type="entry name" value="CCR4-NOT TRANSCRIPTION COMPLEX SUBUNIT 1"/>
    <property type="match status" value="1"/>
</dbReference>
<dbReference type="RefSeq" id="XP_052905766.1">
    <property type="nucleotide sequence ID" value="XM_053047941.1"/>
</dbReference>
<name>A0A086J4Z3_NEMA1</name>
<feature type="domain" description="CCR4-NOT transcription complex subunit 1 TTP binding" evidence="3">
    <location>
        <begin position="386"/>
        <end position="518"/>
    </location>
</feature>
<gene>
    <name evidence="5" type="ORF">NESG_00288</name>
</gene>
<feature type="domain" description="CCR4-NOT transcription complex subunit 1 CAF1-binding" evidence="2">
    <location>
        <begin position="553"/>
        <end position="752"/>
    </location>
</feature>
<protein>
    <submittedName>
        <fullName evidence="5">Uncharacterized protein</fullName>
    </submittedName>
</protein>
<dbReference type="CDD" id="cd20710">
    <property type="entry name" value="NOT1_connector"/>
    <property type="match status" value="1"/>
</dbReference>
<dbReference type="GO" id="GO:0030015">
    <property type="term" value="C:CCR4-NOT core complex"/>
    <property type="evidence" value="ECO:0007669"/>
    <property type="project" value="InterPro"/>
</dbReference>
<dbReference type="EMBL" id="AKIJ01000001">
    <property type="protein sequence ID" value="KFG27211.1"/>
    <property type="molecule type" value="Genomic_DNA"/>
</dbReference>
<dbReference type="InterPro" id="IPR032191">
    <property type="entry name" value="CNOT1_CAF1_bind"/>
</dbReference>
<evidence type="ECO:0000259" key="2">
    <source>
        <dbReference type="Pfam" id="PF16415"/>
    </source>
</evidence>
<evidence type="ECO:0000259" key="1">
    <source>
        <dbReference type="Pfam" id="PF12842"/>
    </source>
</evidence>
<dbReference type="Pfam" id="PF16417">
    <property type="entry name" value="CNOT1_TTP_bind"/>
    <property type="match status" value="1"/>
</dbReference>
<dbReference type="Pfam" id="PF16415">
    <property type="entry name" value="CNOT1_CAF1_bind"/>
    <property type="match status" value="1"/>
</dbReference>
<feature type="domain" description="CCR4-NOT transcription complex subunit 1" evidence="1">
    <location>
        <begin position="781"/>
        <end position="908"/>
    </location>
</feature>
<dbReference type="GO" id="GO:0060090">
    <property type="term" value="F:molecular adaptor activity"/>
    <property type="evidence" value="ECO:0007669"/>
    <property type="project" value="TreeGrafter"/>
</dbReference>
<evidence type="ECO:0000259" key="4">
    <source>
        <dbReference type="Pfam" id="PF25097"/>
    </source>
</evidence>
<dbReference type="Gene3D" id="1.25.40.840">
    <property type="entry name" value="CCR4-NOT transcription complex subunit 1 TTP binding domain"/>
    <property type="match status" value="1"/>
</dbReference>
<evidence type="ECO:0000313" key="6">
    <source>
        <dbReference type="Proteomes" id="UP000054524"/>
    </source>
</evidence>